<evidence type="ECO:0000313" key="2">
    <source>
        <dbReference type="EMBL" id="DAF90920.1"/>
    </source>
</evidence>
<protein>
    <submittedName>
        <fullName evidence="2">Helix-turn-helix domain protein</fullName>
    </submittedName>
</protein>
<name>A0A8S5U8Z2_9CAUD</name>
<dbReference type="PROSITE" id="PS50943">
    <property type="entry name" value="HTH_CROC1"/>
    <property type="match status" value="1"/>
</dbReference>
<accession>A0A8S5U8Z2</accession>
<evidence type="ECO:0000259" key="1">
    <source>
        <dbReference type="PROSITE" id="PS50943"/>
    </source>
</evidence>
<dbReference type="Pfam" id="PF01381">
    <property type="entry name" value="HTH_3"/>
    <property type="match status" value="1"/>
</dbReference>
<sequence>MYERFNKLLQEKGLTAYKVAKATGVSRSTLAAWKKKEYTPKLDKLQKLANYLGVSVYYLTGEVSDYDAMRQQKIDFIHQCGIDVDFTPYDDEAIDDLYVACALKKDVIHNLPLPEIKKAPSTLMSIESAEGVNLKAVLEKDNILSYGKHIINDEERATIKALIEAYLKTE</sequence>
<dbReference type="SUPFAM" id="SSF47413">
    <property type="entry name" value="lambda repressor-like DNA-binding domains"/>
    <property type="match status" value="1"/>
</dbReference>
<dbReference type="InterPro" id="IPR001387">
    <property type="entry name" value="Cro/C1-type_HTH"/>
</dbReference>
<organism evidence="2">
    <name type="scientific">Podoviridae sp. ctrJu12</name>
    <dbReference type="NCBI Taxonomy" id="2825278"/>
    <lineage>
        <taxon>Viruses</taxon>
        <taxon>Duplodnaviria</taxon>
        <taxon>Heunggongvirae</taxon>
        <taxon>Uroviricota</taxon>
        <taxon>Caudoviricetes</taxon>
    </lineage>
</organism>
<proteinExistence type="predicted"/>
<reference evidence="2" key="1">
    <citation type="journal article" date="2021" name="Proc. Natl. Acad. Sci. U.S.A.">
        <title>A Catalog of Tens of Thousands of Viruses from Human Metagenomes Reveals Hidden Associations with Chronic Diseases.</title>
        <authorList>
            <person name="Tisza M.J."/>
            <person name="Buck C.B."/>
        </authorList>
    </citation>
    <scope>NUCLEOTIDE SEQUENCE</scope>
    <source>
        <strain evidence="2">CtrJu12</strain>
    </source>
</reference>
<dbReference type="Gene3D" id="1.10.260.40">
    <property type="entry name" value="lambda repressor-like DNA-binding domains"/>
    <property type="match status" value="1"/>
</dbReference>
<dbReference type="SMART" id="SM00530">
    <property type="entry name" value="HTH_XRE"/>
    <property type="match status" value="1"/>
</dbReference>
<dbReference type="EMBL" id="BK016040">
    <property type="protein sequence ID" value="DAF90920.1"/>
    <property type="molecule type" value="Genomic_DNA"/>
</dbReference>
<dbReference type="GO" id="GO:0003677">
    <property type="term" value="F:DNA binding"/>
    <property type="evidence" value="ECO:0007669"/>
    <property type="project" value="InterPro"/>
</dbReference>
<feature type="domain" description="HTH cro/C1-type" evidence="1">
    <location>
        <begin position="7"/>
        <end position="59"/>
    </location>
</feature>
<dbReference type="InterPro" id="IPR010982">
    <property type="entry name" value="Lambda_DNA-bd_dom_sf"/>
</dbReference>
<dbReference type="CDD" id="cd00093">
    <property type="entry name" value="HTH_XRE"/>
    <property type="match status" value="1"/>
</dbReference>